<feature type="compositionally biased region" description="Basic and acidic residues" evidence="7">
    <location>
        <begin position="440"/>
        <end position="452"/>
    </location>
</feature>
<dbReference type="Gene3D" id="3.10.50.40">
    <property type="match status" value="1"/>
</dbReference>
<evidence type="ECO:0000256" key="7">
    <source>
        <dbReference type="SAM" id="MobiDB-lite"/>
    </source>
</evidence>
<sequence length="465" mass="51081">MATVEKLEKNRAKLTVTVTPEAFAAAIQQAYFKTAKRYNIPGFRKGKAPKKVIENMYGEGVFYEDAFELVWGDAYDAALAEHSLTAVDKPSLDISSISLAEGIVFTAEVQLKPEVSLGAYKKLEVPEPEFTVDDSEVLAELEKEREKSARFIEVERAVENGDRVVLDYSGSVDGEKFEGGTAEDQLLVIGSGTFIPGFEEQLVGMKTGEEKDISVRFPDEYSAPLAGKDAVFAVKIKAVQIKELPALDDEFAKDISDFDTLEALKADKKAKMLEKAEKNRKTAIENVALKIASDNAIVEIPDVMVERQINYMLRDIAYQLSMSGLSLDDYCKYTGTDLNGLKESYREEALARVKMQLVIEAIGEKEGVSCTEEDKKAAIVEYAEGSGKTPEEFEKTLNADDMEYIEDHVVAQKTVKIITDSVVLVKGEAEKKPAKKAAAKKAEAGAEAEAKPAKKPAAKKAEPKE</sequence>
<protein>
    <recommendedName>
        <fullName evidence="3">peptidylprolyl isomerase</fullName>
        <ecNumber evidence="3">5.2.1.8</ecNumber>
    </recommendedName>
</protein>
<dbReference type="SUPFAM" id="SSF54534">
    <property type="entry name" value="FKBP-like"/>
    <property type="match status" value="1"/>
</dbReference>
<dbReference type="GO" id="GO:0043022">
    <property type="term" value="F:ribosome binding"/>
    <property type="evidence" value="ECO:0007669"/>
    <property type="project" value="TreeGrafter"/>
</dbReference>
<dbReference type="GO" id="GO:0043335">
    <property type="term" value="P:protein unfolding"/>
    <property type="evidence" value="ECO:0007669"/>
    <property type="project" value="TreeGrafter"/>
</dbReference>
<dbReference type="Pfam" id="PF05698">
    <property type="entry name" value="Trigger_C"/>
    <property type="match status" value="1"/>
</dbReference>
<dbReference type="GO" id="GO:0044183">
    <property type="term" value="F:protein folding chaperone"/>
    <property type="evidence" value="ECO:0007669"/>
    <property type="project" value="TreeGrafter"/>
</dbReference>
<dbReference type="SUPFAM" id="SSF102735">
    <property type="entry name" value="Trigger factor ribosome-binding domain"/>
    <property type="match status" value="1"/>
</dbReference>
<gene>
    <name evidence="9" type="primary">tig_25</name>
    <name evidence="9" type="ORF">SDC9_57876</name>
</gene>
<dbReference type="InterPro" id="IPR005215">
    <property type="entry name" value="Trig_fac"/>
</dbReference>
<comment type="similarity">
    <text evidence="2">Belongs to the FKBP-type PPIase family. Tig subfamily.</text>
</comment>
<keyword evidence="6 9" id="KW-0413">Isomerase</keyword>
<dbReference type="InterPro" id="IPR008880">
    <property type="entry name" value="Trigger_fac_C"/>
</dbReference>
<dbReference type="SUPFAM" id="SSF109998">
    <property type="entry name" value="Triger factor/SurA peptide-binding domain-like"/>
    <property type="match status" value="1"/>
</dbReference>
<dbReference type="PIRSF" id="PIRSF003095">
    <property type="entry name" value="Trigger_factor"/>
    <property type="match status" value="1"/>
</dbReference>
<evidence type="ECO:0000256" key="5">
    <source>
        <dbReference type="ARBA" id="ARBA00023186"/>
    </source>
</evidence>
<reference evidence="9" key="1">
    <citation type="submission" date="2019-08" db="EMBL/GenBank/DDBJ databases">
        <authorList>
            <person name="Kucharzyk K."/>
            <person name="Murdoch R.W."/>
            <person name="Higgins S."/>
            <person name="Loffler F."/>
        </authorList>
    </citation>
    <scope>NUCLEOTIDE SEQUENCE</scope>
</reference>
<feature type="domain" description="PPIase FKBP-type" evidence="8">
    <location>
        <begin position="161"/>
        <end position="250"/>
    </location>
</feature>
<comment type="caution">
    <text evidence="9">The sequence shown here is derived from an EMBL/GenBank/DDBJ whole genome shotgun (WGS) entry which is preliminary data.</text>
</comment>
<evidence type="ECO:0000256" key="3">
    <source>
        <dbReference type="ARBA" id="ARBA00013194"/>
    </source>
</evidence>
<comment type="catalytic activity">
    <reaction evidence="1">
        <text>[protein]-peptidylproline (omega=180) = [protein]-peptidylproline (omega=0)</text>
        <dbReference type="Rhea" id="RHEA:16237"/>
        <dbReference type="Rhea" id="RHEA-COMP:10747"/>
        <dbReference type="Rhea" id="RHEA-COMP:10748"/>
        <dbReference type="ChEBI" id="CHEBI:83833"/>
        <dbReference type="ChEBI" id="CHEBI:83834"/>
        <dbReference type="EC" id="5.2.1.8"/>
    </reaction>
</comment>
<dbReference type="GO" id="GO:0003755">
    <property type="term" value="F:peptidyl-prolyl cis-trans isomerase activity"/>
    <property type="evidence" value="ECO:0007669"/>
    <property type="project" value="UniProtKB-KW"/>
</dbReference>
<evidence type="ECO:0000256" key="4">
    <source>
        <dbReference type="ARBA" id="ARBA00023110"/>
    </source>
</evidence>
<name>A0A644X5U4_9ZZZZ</name>
<dbReference type="Gene3D" id="1.10.3120.10">
    <property type="entry name" value="Trigger factor, C-terminal domain"/>
    <property type="match status" value="1"/>
</dbReference>
<organism evidence="9">
    <name type="scientific">bioreactor metagenome</name>
    <dbReference type="NCBI Taxonomy" id="1076179"/>
    <lineage>
        <taxon>unclassified sequences</taxon>
        <taxon>metagenomes</taxon>
        <taxon>ecological metagenomes</taxon>
    </lineage>
</organism>
<evidence type="ECO:0000259" key="8">
    <source>
        <dbReference type="PROSITE" id="PS50059"/>
    </source>
</evidence>
<dbReference type="NCBIfam" id="TIGR00115">
    <property type="entry name" value="tig"/>
    <property type="match status" value="1"/>
</dbReference>
<dbReference type="Pfam" id="PF00254">
    <property type="entry name" value="FKBP_C"/>
    <property type="match status" value="1"/>
</dbReference>
<evidence type="ECO:0000256" key="1">
    <source>
        <dbReference type="ARBA" id="ARBA00000971"/>
    </source>
</evidence>
<evidence type="ECO:0000313" key="9">
    <source>
        <dbReference type="EMBL" id="MPM11530.1"/>
    </source>
</evidence>
<dbReference type="AlphaFoldDB" id="A0A644X5U4"/>
<dbReference type="PROSITE" id="PS50059">
    <property type="entry name" value="FKBP_PPIASE"/>
    <property type="match status" value="1"/>
</dbReference>
<dbReference type="EC" id="5.2.1.8" evidence="3"/>
<dbReference type="EMBL" id="VSSQ01001842">
    <property type="protein sequence ID" value="MPM11530.1"/>
    <property type="molecule type" value="Genomic_DNA"/>
</dbReference>
<dbReference type="Gene3D" id="3.30.70.1050">
    <property type="entry name" value="Trigger factor ribosome-binding domain"/>
    <property type="match status" value="1"/>
</dbReference>
<dbReference type="InterPro" id="IPR037041">
    <property type="entry name" value="Trigger_fac_C_sf"/>
</dbReference>
<dbReference type="InterPro" id="IPR036611">
    <property type="entry name" value="Trigger_fac_ribosome-bd_sf"/>
</dbReference>
<accession>A0A644X5U4</accession>
<dbReference type="GO" id="GO:0015031">
    <property type="term" value="P:protein transport"/>
    <property type="evidence" value="ECO:0007669"/>
    <property type="project" value="InterPro"/>
</dbReference>
<dbReference type="InterPro" id="IPR008881">
    <property type="entry name" value="Trigger_fac_ribosome-bd_bac"/>
</dbReference>
<dbReference type="GO" id="GO:0051083">
    <property type="term" value="P:'de novo' cotranslational protein folding"/>
    <property type="evidence" value="ECO:0007669"/>
    <property type="project" value="TreeGrafter"/>
</dbReference>
<dbReference type="Pfam" id="PF05697">
    <property type="entry name" value="Trigger_N"/>
    <property type="match status" value="1"/>
</dbReference>
<keyword evidence="5" id="KW-0143">Chaperone</keyword>
<evidence type="ECO:0000256" key="6">
    <source>
        <dbReference type="ARBA" id="ARBA00023235"/>
    </source>
</evidence>
<evidence type="ECO:0000256" key="2">
    <source>
        <dbReference type="ARBA" id="ARBA00005464"/>
    </source>
</evidence>
<dbReference type="InterPro" id="IPR027304">
    <property type="entry name" value="Trigger_fact/SurA_dom_sf"/>
</dbReference>
<dbReference type="FunFam" id="3.10.50.40:FF:000001">
    <property type="entry name" value="Trigger factor"/>
    <property type="match status" value="1"/>
</dbReference>
<keyword evidence="4" id="KW-0697">Rotamase</keyword>
<proteinExistence type="inferred from homology"/>
<dbReference type="HAMAP" id="MF_00303">
    <property type="entry name" value="Trigger_factor_Tig"/>
    <property type="match status" value="1"/>
</dbReference>
<dbReference type="PANTHER" id="PTHR30560:SF3">
    <property type="entry name" value="TRIGGER FACTOR-LIKE PROTEIN TIG, CHLOROPLASTIC"/>
    <property type="match status" value="1"/>
</dbReference>
<dbReference type="InterPro" id="IPR046357">
    <property type="entry name" value="PPIase_dom_sf"/>
</dbReference>
<dbReference type="InterPro" id="IPR001179">
    <property type="entry name" value="PPIase_FKBP_dom"/>
</dbReference>
<feature type="region of interest" description="Disordered" evidence="7">
    <location>
        <begin position="430"/>
        <end position="465"/>
    </location>
</feature>
<dbReference type="PANTHER" id="PTHR30560">
    <property type="entry name" value="TRIGGER FACTOR CHAPERONE AND PEPTIDYL-PROLYL CIS/TRANS ISOMERASE"/>
    <property type="match status" value="1"/>
</dbReference>